<organism evidence="1 2">
    <name type="scientific">Stylosanthes scabra</name>
    <dbReference type="NCBI Taxonomy" id="79078"/>
    <lineage>
        <taxon>Eukaryota</taxon>
        <taxon>Viridiplantae</taxon>
        <taxon>Streptophyta</taxon>
        <taxon>Embryophyta</taxon>
        <taxon>Tracheophyta</taxon>
        <taxon>Spermatophyta</taxon>
        <taxon>Magnoliopsida</taxon>
        <taxon>eudicotyledons</taxon>
        <taxon>Gunneridae</taxon>
        <taxon>Pentapetalae</taxon>
        <taxon>rosids</taxon>
        <taxon>fabids</taxon>
        <taxon>Fabales</taxon>
        <taxon>Fabaceae</taxon>
        <taxon>Papilionoideae</taxon>
        <taxon>50 kb inversion clade</taxon>
        <taxon>dalbergioids sensu lato</taxon>
        <taxon>Dalbergieae</taxon>
        <taxon>Pterocarpus clade</taxon>
        <taxon>Stylosanthes</taxon>
    </lineage>
</organism>
<reference evidence="1 2" key="1">
    <citation type="journal article" date="2023" name="Plants (Basel)">
        <title>Bridging the Gap: Combining Genomics and Transcriptomics Approaches to Understand Stylosanthes scabra, an Orphan Legume from the Brazilian Caatinga.</title>
        <authorList>
            <person name="Ferreira-Neto J.R.C."/>
            <person name="da Silva M.D."/>
            <person name="Binneck E."/>
            <person name="de Melo N.F."/>
            <person name="da Silva R.H."/>
            <person name="de Melo A.L.T.M."/>
            <person name="Pandolfi V."/>
            <person name="Bustamante F.O."/>
            <person name="Brasileiro-Vidal A.C."/>
            <person name="Benko-Iseppon A.M."/>
        </authorList>
    </citation>
    <scope>NUCLEOTIDE SEQUENCE [LARGE SCALE GENOMIC DNA]</scope>
    <source>
        <tissue evidence="1">Leaves</tissue>
    </source>
</reference>
<gene>
    <name evidence="1" type="ORF">PIB30_049374</name>
</gene>
<evidence type="ECO:0000313" key="1">
    <source>
        <dbReference type="EMBL" id="MED6160227.1"/>
    </source>
</evidence>
<comment type="caution">
    <text evidence="1">The sequence shown here is derived from an EMBL/GenBank/DDBJ whole genome shotgun (WGS) entry which is preliminary data.</text>
</comment>
<evidence type="ECO:0000313" key="2">
    <source>
        <dbReference type="Proteomes" id="UP001341840"/>
    </source>
</evidence>
<name>A0ABU6UHN8_9FABA</name>
<keyword evidence="2" id="KW-1185">Reference proteome</keyword>
<protein>
    <submittedName>
        <fullName evidence="1">Uncharacterized protein</fullName>
    </submittedName>
</protein>
<sequence length="78" mass="9220">MIRYVVQGLPRPTPPAGNKLEWCKGYVVLGVGSILDFWEDLLARNNISFGNRGFKLEELWREIHYKRMGWHEKEMEVN</sequence>
<dbReference type="EMBL" id="JASCZI010121160">
    <property type="protein sequence ID" value="MED6160227.1"/>
    <property type="molecule type" value="Genomic_DNA"/>
</dbReference>
<accession>A0ABU6UHN8</accession>
<dbReference type="Proteomes" id="UP001341840">
    <property type="component" value="Unassembled WGS sequence"/>
</dbReference>
<proteinExistence type="predicted"/>